<accession>A0A1Q8CG09</accession>
<feature type="region of interest" description="Disordered" evidence="1">
    <location>
        <begin position="157"/>
        <end position="238"/>
    </location>
</feature>
<feature type="compositionally biased region" description="Polar residues" evidence="1">
    <location>
        <begin position="1"/>
        <end position="11"/>
    </location>
</feature>
<dbReference type="Proteomes" id="UP000185596">
    <property type="component" value="Unassembled WGS sequence"/>
</dbReference>
<comment type="caution">
    <text evidence="2">The sequence shown here is derived from an EMBL/GenBank/DDBJ whole genome shotgun (WGS) entry which is preliminary data.</text>
</comment>
<evidence type="ECO:0000256" key="1">
    <source>
        <dbReference type="SAM" id="MobiDB-lite"/>
    </source>
</evidence>
<dbReference type="OrthoDB" id="4578793at2"/>
<keyword evidence="3" id="KW-1185">Reference proteome</keyword>
<gene>
    <name evidence="2" type="ORF">BU204_27840</name>
</gene>
<name>A0A1Q8CG09_9PSEU</name>
<sequence length="238" mass="24788">MTSSEPSTTQVAKDEAAEVARTAAQRGGEVGQTAGDQARRVAQETTRQARDLAKEGREQLVGQAREGQRKAAGSLHTLADQLHGMSENSEGSGLAPEVVRQASERTRAVASWLEEREPGDLLAEVRSFARRKPGLFLAGAAVAGVLAGRLTRGAVQAAKDDSQQGQQGQQFTGTTGGTYVAERAQPATYPATPPVPPPVPPAPPVGPPGSVTTAPAFPPAPEYRAPETFPGQQGPVTR</sequence>
<feature type="region of interest" description="Disordered" evidence="1">
    <location>
        <begin position="1"/>
        <end position="104"/>
    </location>
</feature>
<evidence type="ECO:0000313" key="2">
    <source>
        <dbReference type="EMBL" id="OLF13331.1"/>
    </source>
</evidence>
<dbReference type="EMBL" id="MSIE01000057">
    <property type="protein sequence ID" value="OLF13331.1"/>
    <property type="molecule type" value="Genomic_DNA"/>
</dbReference>
<feature type="compositionally biased region" description="Pro residues" evidence="1">
    <location>
        <begin position="191"/>
        <end position="207"/>
    </location>
</feature>
<proteinExistence type="predicted"/>
<organism evidence="2 3">
    <name type="scientific">Actinophytocola xanthii</name>
    <dbReference type="NCBI Taxonomy" id="1912961"/>
    <lineage>
        <taxon>Bacteria</taxon>
        <taxon>Bacillati</taxon>
        <taxon>Actinomycetota</taxon>
        <taxon>Actinomycetes</taxon>
        <taxon>Pseudonocardiales</taxon>
        <taxon>Pseudonocardiaceae</taxon>
    </lineage>
</organism>
<feature type="compositionally biased region" description="Low complexity" evidence="1">
    <location>
        <begin position="163"/>
        <end position="173"/>
    </location>
</feature>
<feature type="compositionally biased region" description="Basic and acidic residues" evidence="1">
    <location>
        <begin position="37"/>
        <end position="58"/>
    </location>
</feature>
<reference evidence="2 3" key="1">
    <citation type="submission" date="2016-12" db="EMBL/GenBank/DDBJ databases">
        <title>The draft genome sequence of Actinophytocola sp. 11-183.</title>
        <authorList>
            <person name="Wang W."/>
            <person name="Yuan L."/>
        </authorList>
    </citation>
    <scope>NUCLEOTIDE SEQUENCE [LARGE SCALE GENOMIC DNA]</scope>
    <source>
        <strain evidence="2 3">11-183</strain>
    </source>
</reference>
<evidence type="ECO:0000313" key="3">
    <source>
        <dbReference type="Proteomes" id="UP000185596"/>
    </source>
</evidence>
<dbReference type="AlphaFoldDB" id="A0A1Q8CG09"/>
<dbReference type="STRING" id="1912961.BU204_27840"/>
<dbReference type="RefSeq" id="WP_075128724.1">
    <property type="nucleotide sequence ID" value="NZ_MSIE01000057.1"/>
</dbReference>
<protein>
    <submittedName>
        <fullName evidence="2">Uncharacterized protein</fullName>
    </submittedName>
</protein>